<accession>A0AA86SIQ4</accession>
<protein>
    <recommendedName>
        <fullName evidence="1">EDS1 EP domain-containing protein</fullName>
    </recommendedName>
</protein>
<dbReference type="GO" id="GO:0052689">
    <property type="term" value="F:carboxylic ester hydrolase activity"/>
    <property type="evidence" value="ECO:0007669"/>
    <property type="project" value="InterPro"/>
</dbReference>
<reference evidence="2" key="1">
    <citation type="submission" date="2023-10" db="EMBL/GenBank/DDBJ databases">
        <authorList>
            <person name="Domelevo Entfellner J.-B."/>
        </authorList>
    </citation>
    <scope>NUCLEOTIDE SEQUENCE</scope>
</reference>
<evidence type="ECO:0000259" key="1">
    <source>
        <dbReference type="Pfam" id="PF18117"/>
    </source>
</evidence>
<keyword evidence="3" id="KW-1185">Reference proteome</keyword>
<gene>
    <name evidence="2" type="ORF">AYBTSS11_LOCUS12337</name>
</gene>
<feature type="domain" description="EDS1 EP" evidence="1">
    <location>
        <begin position="128"/>
        <end position="219"/>
    </location>
</feature>
<dbReference type="Pfam" id="PF18117">
    <property type="entry name" value="EDS1_EP"/>
    <property type="match status" value="1"/>
</dbReference>
<dbReference type="GO" id="GO:0006952">
    <property type="term" value="P:defense response"/>
    <property type="evidence" value="ECO:0007669"/>
    <property type="project" value="InterPro"/>
</dbReference>
<dbReference type="Proteomes" id="UP001189624">
    <property type="component" value="Chromosome 4"/>
</dbReference>
<dbReference type="AlphaFoldDB" id="A0AA86SIQ4"/>
<sequence length="264" mass="30504">MEESLNIASDGENDEVISATWSSLRAWDIDHLLLSSKVLKVVEENEENLNTGGKNNNDGEESFSFEARVDASLFSRQGSFVGLEKEENIKKFESHVEEAFLSRQESISTKEKEQYFDNLIILSDNSVRKKTRSKKGNTLTVDSCFWAHVEEARNACKELNVAEENDKTMKNLAKFEEYGLLENYLVSPDIFLPQCSYMCWWNEYKAIRGTSYNSKLARFMIDDGNHKQEKNFYHFEFLCSKKAPHFSVNITAISLLYESYEKLD</sequence>
<dbReference type="InterPro" id="IPR041266">
    <property type="entry name" value="EDS1_EP"/>
</dbReference>
<proteinExistence type="predicted"/>
<evidence type="ECO:0000313" key="2">
    <source>
        <dbReference type="EMBL" id="CAJ1946829.1"/>
    </source>
</evidence>
<dbReference type="EMBL" id="OY731401">
    <property type="protein sequence ID" value="CAJ1946829.1"/>
    <property type="molecule type" value="Genomic_DNA"/>
</dbReference>
<name>A0AA86SIQ4_9FABA</name>
<evidence type="ECO:0000313" key="3">
    <source>
        <dbReference type="Proteomes" id="UP001189624"/>
    </source>
</evidence>
<dbReference type="PANTHER" id="PTHR46898">
    <property type="entry name" value="SENESCENCE-ASSOCIATED CARBOXYLESTERASE 101"/>
    <property type="match status" value="1"/>
</dbReference>
<dbReference type="InterPro" id="IPR044603">
    <property type="entry name" value="SAG101-like"/>
</dbReference>
<dbReference type="PANTHER" id="PTHR46898:SF3">
    <property type="entry name" value="FUNGAL LIPASE-LIKE DOMAIN-CONTAINING PROTEIN"/>
    <property type="match status" value="1"/>
</dbReference>
<dbReference type="Gramene" id="rna-AYBTSS11_LOCUS12337">
    <property type="protein sequence ID" value="CAJ1946829.1"/>
    <property type="gene ID" value="gene-AYBTSS11_LOCUS12337"/>
</dbReference>
<organism evidence="2 3">
    <name type="scientific">Sphenostylis stenocarpa</name>
    <dbReference type="NCBI Taxonomy" id="92480"/>
    <lineage>
        <taxon>Eukaryota</taxon>
        <taxon>Viridiplantae</taxon>
        <taxon>Streptophyta</taxon>
        <taxon>Embryophyta</taxon>
        <taxon>Tracheophyta</taxon>
        <taxon>Spermatophyta</taxon>
        <taxon>Magnoliopsida</taxon>
        <taxon>eudicotyledons</taxon>
        <taxon>Gunneridae</taxon>
        <taxon>Pentapetalae</taxon>
        <taxon>rosids</taxon>
        <taxon>fabids</taxon>
        <taxon>Fabales</taxon>
        <taxon>Fabaceae</taxon>
        <taxon>Papilionoideae</taxon>
        <taxon>50 kb inversion clade</taxon>
        <taxon>NPAAA clade</taxon>
        <taxon>indigoferoid/millettioid clade</taxon>
        <taxon>Phaseoleae</taxon>
        <taxon>Sphenostylis</taxon>
    </lineage>
</organism>